<organism evidence="1">
    <name type="scientific">uncultured Caudovirales phage</name>
    <dbReference type="NCBI Taxonomy" id="2100421"/>
    <lineage>
        <taxon>Viruses</taxon>
        <taxon>Duplodnaviria</taxon>
        <taxon>Heunggongvirae</taxon>
        <taxon>Uroviricota</taxon>
        <taxon>Caudoviricetes</taxon>
        <taxon>Peduoviridae</taxon>
        <taxon>Maltschvirus</taxon>
        <taxon>Maltschvirus maltsch</taxon>
    </lineage>
</organism>
<evidence type="ECO:0000313" key="1">
    <source>
        <dbReference type="EMBL" id="CAB4139744.1"/>
    </source>
</evidence>
<gene>
    <name evidence="1" type="ORF">UFOVP354_11</name>
</gene>
<reference evidence="1" key="1">
    <citation type="submission" date="2020-04" db="EMBL/GenBank/DDBJ databases">
        <authorList>
            <person name="Chiriac C."/>
            <person name="Salcher M."/>
            <person name="Ghai R."/>
            <person name="Kavagutti S V."/>
        </authorList>
    </citation>
    <scope>NUCLEOTIDE SEQUENCE</scope>
</reference>
<accession>A0A6J5LYP4</accession>
<protein>
    <submittedName>
        <fullName evidence="1">Uncharacterized protein</fullName>
    </submittedName>
</protein>
<dbReference type="EMBL" id="LR796368">
    <property type="protein sequence ID" value="CAB4139744.1"/>
    <property type="molecule type" value="Genomic_DNA"/>
</dbReference>
<sequence>MYEPQNTDPIDEFTLLKVIADIREKTGIGDKVMLADLADTLAELIVKRSKKGKTLKNVKLGPR</sequence>
<name>A0A6J5LYP4_9CAUD</name>
<proteinExistence type="predicted"/>